<dbReference type="SUPFAM" id="SSF55961">
    <property type="entry name" value="Bet v1-like"/>
    <property type="match status" value="1"/>
</dbReference>
<proteinExistence type="predicted"/>
<evidence type="ECO:0000313" key="2">
    <source>
        <dbReference type="Proteomes" id="UP001300763"/>
    </source>
</evidence>
<dbReference type="Gene3D" id="3.30.530.20">
    <property type="match status" value="1"/>
</dbReference>
<keyword evidence="2" id="KW-1185">Reference proteome</keyword>
<organism evidence="1 2">
    <name type="scientific">Actinomycetospora lemnae</name>
    <dbReference type="NCBI Taxonomy" id="3019891"/>
    <lineage>
        <taxon>Bacteria</taxon>
        <taxon>Bacillati</taxon>
        <taxon>Actinomycetota</taxon>
        <taxon>Actinomycetes</taxon>
        <taxon>Pseudonocardiales</taxon>
        <taxon>Pseudonocardiaceae</taxon>
        <taxon>Actinomycetospora</taxon>
    </lineage>
</organism>
<dbReference type="EMBL" id="JAQZAO010000005">
    <property type="protein sequence ID" value="MDD7966109.1"/>
    <property type="molecule type" value="Genomic_DNA"/>
</dbReference>
<evidence type="ECO:0000313" key="1">
    <source>
        <dbReference type="EMBL" id="MDD7966109.1"/>
    </source>
</evidence>
<dbReference type="InterPro" id="IPR023393">
    <property type="entry name" value="START-like_dom_sf"/>
</dbReference>
<dbReference type="InterPro" id="IPR019587">
    <property type="entry name" value="Polyketide_cyclase/dehydratase"/>
</dbReference>
<accession>A0ABT5STN8</accession>
<sequence length="148" mass="15976">MPETRSSTVVPADVDTVWRVIRDFDGLPAWVPAIAASELDDGARPDQVGAVRRLTLGGDGGTVVEALVALDDRERTLTYAILESPFPVQDYRATIRVFPVTSTGECFVSWSVLFDCDPDDAERLKAFFSRDVFAGGLEGLTAHLSSGA</sequence>
<reference evidence="1 2" key="1">
    <citation type="submission" date="2023-02" db="EMBL/GenBank/DDBJ databases">
        <title>Genome sequencing required for Actinomycetospora new species description.</title>
        <authorList>
            <person name="Saimee Y."/>
            <person name="Duangmal K."/>
        </authorList>
    </citation>
    <scope>NUCLEOTIDE SEQUENCE [LARGE SCALE GENOMIC DNA]</scope>
    <source>
        <strain evidence="1 2">DW7H6</strain>
    </source>
</reference>
<dbReference type="PANTHER" id="PTHR39332:SF7">
    <property type="entry name" value="SRPBCC FAMILY PROTEIN"/>
    <property type="match status" value="1"/>
</dbReference>
<name>A0ABT5STN8_9PSEU</name>
<dbReference type="Pfam" id="PF10604">
    <property type="entry name" value="Polyketide_cyc2"/>
    <property type="match status" value="1"/>
</dbReference>
<comment type="caution">
    <text evidence="1">The sequence shown here is derived from an EMBL/GenBank/DDBJ whole genome shotgun (WGS) entry which is preliminary data.</text>
</comment>
<dbReference type="RefSeq" id="WP_274200644.1">
    <property type="nucleotide sequence ID" value="NZ_JAQZAO010000005.1"/>
</dbReference>
<dbReference type="CDD" id="cd07821">
    <property type="entry name" value="PYR_PYL_RCAR_like"/>
    <property type="match status" value="1"/>
</dbReference>
<dbReference type="PANTHER" id="PTHR39332">
    <property type="entry name" value="BLL4707 PROTEIN"/>
    <property type="match status" value="1"/>
</dbReference>
<gene>
    <name evidence="1" type="ORF">PGB27_12230</name>
</gene>
<dbReference type="Proteomes" id="UP001300763">
    <property type="component" value="Unassembled WGS sequence"/>
</dbReference>
<protein>
    <submittedName>
        <fullName evidence="1">SRPBCC family protein</fullName>
    </submittedName>
</protein>